<keyword evidence="7 8" id="KW-0501">Molybdenum cofactor biosynthesis</keyword>
<dbReference type="GO" id="GO:0005525">
    <property type="term" value="F:GTP binding"/>
    <property type="evidence" value="ECO:0007669"/>
    <property type="project" value="UniProtKB-UniRule"/>
</dbReference>
<comment type="catalytic activity">
    <reaction evidence="8">
        <text>Mo-molybdopterin + GTP + H(+) = Mo-molybdopterin guanine dinucleotide + diphosphate</text>
        <dbReference type="Rhea" id="RHEA:34243"/>
        <dbReference type="ChEBI" id="CHEBI:15378"/>
        <dbReference type="ChEBI" id="CHEBI:33019"/>
        <dbReference type="ChEBI" id="CHEBI:37565"/>
        <dbReference type="ChEBI" id="CHEBI:71302"/>
        <dbReference type="ChEBI" id="CHEBI:71310"/>
        <dbReference type="EC" id="2.7.7.77"/>
    </reaction>
</comment>
<protein>
    <recommendedName>
        <fullName evidence="8">Molybdenum cofactor guanylyltransferase</fullName>
        <shortName evidence="8">MoCo guanylyltransferase</shortName>
        <ecNumber evidence="8">2.7.7.77</ecNumber>
    </recommendedName>
    <alternativeName>
        <fullName evidence="8">GTP:molybdopterin guanylyltransferase</fullName>
    </alternativeName>
    <alternativeName>
        <fullName evidence="8">Mo-MPT guanylyltransferase</fullName>
    </alternativeName>
    <alternativeName>
        <fullName evidence="8">Molybdopterin guanylyltransferase</fullName>
    </alternativeName>
    <alternativeName>
        <fullName evidence="8">Molybdopterin-guanine dinucleotide synthase</fullName>
        <shortName evidence="8">MGD synthase</shortName>
    </alternativeName>
</protein>
<evidence type="ECO:0000313" key="11">
    <source>
        <dbReference type="Proteomes" id="UP000242447"/>
    </source>
</evidence>
<dbReference type="EMBL" id="CP019937">
    <property type="protein sequence ID" value="ARO13379.1"/>
    <property type="molecule type" value="Genomic_DNA"/>
</dbReference>
<dbReference type="Proteomes" id="UP000242447">
    <property type="component" value="Chromosome"/>
</dbReference>
<feature type="binding site" evidence="8">
    <location>
        <position position="21"/>
    </location>
    <ligand>
        <name>GTP</name>
        <dbReference type="ChEBI" id="CHEBI:37565"/>
    </ligand>
</feature>
<dbReference type="InterPro" id="IPR025877">
    <property type="entry name" value="MobA-like_NTP_Trfase"/>
</dbReference>
<gene>
    <name evidence="8 10" type="primary">mobA</name>
    <name evidence="10" type="ORF">BVG79_00017</name>
</gene>
<evidence type="ECO:0000256" key="2">
    <source>
        <dbReference type="ARBA" id="ARBA00022679"/>
    </source>
</evidence>
<keyword evidence="3 8" id="KW-0479">Metal-binding</keyword>
<name>A0A1W6NW00_9RHOB</name>
<dbReference type="NCBIfam" id="TIGR02665">
    <property type="entry name" value="molyb_mobA"/>
    <property type="match status" value="1"/>
</dbReference>
<feature type="binding site" evidence="8">
    <location>
        <position position="99"/>
    </location>
    <ligand>
        <name>Mg(2+)</name>
        <dbReference type="ChEBI" id="CHEBI:18420"/>
    </ligand>
</feature>
<comment type="similarity">
    <text evidence="8">Belongs to the MobA family.</text>
</comment>
<dbReference type="KEGG" id="kro:BVG79_00017"/>
<comment type="function">
    <text evidence="8">Transfers a GMP moiety from GTP to Mo-molybdopterin (Mo-MPT) cofactor (Moco or molybdenum cofactor) to form Mo-molybdopterin guanine dinucleotide (Mo-MGD) cofactor.</text>
</comment>
<dbReference type="STRING" id="92947.BVG79_00017"/>
<keyword evidence="5 8" id="KW-0460">Magnesium</keyword>
<feature type="binding site" evidence="8">
    <location>
        <begin position="8"/>
        <end position="10"/>
    </location>
    <ligand>
        <name>GTP</name>
        <dbReference type="ChEBI" id="CHEBI:37565"/>
    </ligand>
</feature>
<keyword evidence="4 8" id="KW-0547">Nucleotide-binding</keyword>
<evidence type="ECO:0000256" key="1">
    <source>
        <dbReference type="ARBA" id="ARBA00022490"/>
    </source>
</evidence>
<feature type="domain" description="MobA-like NTP transferase" evidence="9">
    <location>
        <begin position="5"/>
        <end position="151"/>
    </location>
</feature>
<keyword evidence="11" id="KW-1185">Reference proteome</keyword>
<keyword evidence="2 8" id="KW-0808">Transferase</keyword>
<evidence type="ECO:0000259" key="9">
    <source>
        <dbReference type="Pfam" id="PF12804"/>
    </source>
</evidence>
<organism evidence="10 11">
    <name type="scientific">Ketogulonicigenium robustum</name>
    <dbReference type="NCBI Taxonomy" id="92947"/>
    <lineage>
        <taxon>Bacteria</taxon>
        <taxon>Pseudomonadati</taxon>
        <taxon>Pseudomonadota</taxon>
        <taxon>Alphaproteobacteria</taxon>
        <taxon>Rhodobacterales</taxon>
        <taxon>Roseobacteraceae</taxon>
        <taxon>Ketogulonicigenium</taxon>
    </lineage>
</organism>
<keyword evidence="1 8" id="KW-0963">Cytoplasm</keyword>
<dbReference type="AlphaFoldDB" id="A0A1W6NW00"/>
<comment type="subunit">
    <text evidence="8">Monomer.</text>
</comment>
<feature type="binding site" evidence="8">
    <location>
        <position position="99"/>
    </location>
    <ligand>
        <name>GTP</name>
        <dbReference type="ChEBI" id="CHEBI:37565"/>
    </ligand>
</feature>
<dbReference type="GO" id="GO:1902758">
    <property type="term" value="P:bis(molybdopterin guanine dinucleotide)molybdenum biosynthetic process"/>
    <property type="evidence" value="ECO:0007669"/>
    <property type="project" value="TreeGrafter"/>
</dbReference>
<dbReference type="PANTHER" id="PTHR19136:SF81">
    <property type="entry name" value="MOLYBDENUM COFACTOR GUANYLYLTRANSFERASE"/>
    <property type="match status" value="1"/>
</dbReference>
<comment type="caution">
    <text evidence="8">Lacks conserved residue(s) required for the propagation of feature annotation.</text>
</comment>
<dbReference type="InterPro" id="IPR013482">
    <property type="entry name" value="Molybde_CF_guanTrfase"/>
</dbReference>
<keyword evidence="10" id="KW-0548">Nucleotidyltransferase</keyword>
<dbReference type="SUPFAM" id="SSF53448">
    <property type="entry name" value="Nucleotide-diphospho-sugar transferases"/>
    <property type="match status" value="1"/>
</dbReference>
<feature type="binding site" evidence="8">
    <location>
        <position position="68"/>
    </location>
    <ligand>
        <name>GTP</name>
        <dbReference type="ChEBI" id="CHEBI:37565"/>
    </ligand>
</feature>
<evidence type="ECO:0000256" key="4">
    <source>
        <dbReference type="ARBA" id="ARBA00022741"/>
    </source>
</evidence>
<evidence type="ECO:0000256" key="3">
    <source>
        <dbReference type="ARBA" id="ARBA00022723"/>
    </source>
</evidence>
<evidence type="ECO:0000313" key="10">
    <source>
        <dbReference type="EMBL" id="ARO13379.1"/>
    </source>
</evidence>
<dbReference type="EC" id="2.7.7.77" evidence="8"/>
<proteinExistence type="inferred from homology"/>
<keyword evidence="6 8" id="KW-0342">GTP-binding</keyword>
<dbReference type="HAMAP" id="MF_00316">
    <property type="entry name" value="MobA"/>
    <property type="match status" value="1"/>
</dbReference>
<dbReference type="CDD" id="cd02503">
    <property type="entry name" value="MobA"/>
    <property type="match status" value="1"/>
</dbReference>
<dbReference type="OrthoDB" id="9788394at2"/>
<dbReference type="GO" id="GO:0005737">
    <property type="term" value="C:cytoplasm"/>
    <property type="evidence" value="ECO:0007669"/>
    <property type="project" value="UniProtKB-SubCell"/>
</dbReference>
<accession>A0A1W6NW00</accession>
<comment type="domain">
    <text evidence="8">The N-terminal domain determines nucleotide recognition and specific binding, while the C-terminal domain determines the specific binding to the target protein.</text>
</comment>
<dbReference type="PANTHER" id="PTHR19136">
    <property type="entry name" value="MOLYBDENUM COFACTOR GUANYLYLTRANSFERASE"/>
    <property type="match status" value="1"/>
</dbReference>
<dbReference type="Pfam" id="PF12804">
    <property type="entry name" value="NTP_transf_3"/>
    <property type="match status" value="1"/>
</dbReference>
<evidence type="ECO:0000256" key="6">
    <source>
        <dbReference type="ARBA" id="ARBA00023134"/>
    </source>
</evidence>
<dbReference type="GO" id="GO:0046872">
    <property type="term" value="F:metal ion binding"/>
    <property type="evidence" value="ECO:0007669"/>
    <property type="project" value="UniProtKB-KW"/>
</dbReference>
<dbReference type="Gene3D" id="3.90.550.10">
    <property type="entry name" value="Spore Coat Polysaccharide Biosynthesis Protein SpsA, Chain A"/>
    <property type="match status" value="1"/>
</dbReference>
<sequence>MRRLGLILAGGQARRMGGGDKGRLPLAAGYSLMQSVIDRLGPQCDALVLSANGPPARFADMGLPVLGDDIGAGPLAGVLAGLDYAAVHGFSQVLSVAADTPFFPRDLAQRLGAAPAIATSGGAAHPVFGLWPVGVAQDLRAALGAGRLRMIGFADQVGARRVDFAVDPFDPFFNINTPADLAVAQQAFSAGCAL</sequence>
<comment type="cofactor">
    <cofactor evidence="8">
        <name>Mg(2+)</name>
        <dbReference type="ChEBI" id="CHEBI:18420"/>
    </cofactor>
</comment>
<evidence type="ECO:0000256" key="8">
    <source>
        <dbReference type="HAMAP-Rule" id="MF_00316"/>
    </source>
</evidence>
<evidence type="ECO:0000256" key="5">
    <source>
        <dbReference type="ARBA" id="ARBA00022842"/>
    </source>
</evidence>
<dbReference type="InterPro" id="IPR029044">
    <property type="entry name" value="Nucleotide-diphossugar_trans"/>
</dbReference>
<dbReference type="GO" id="GO:0061603">
    <property type="term" value="F:molybdenum cofactor guanylyltransferase activity"/>
    <property type="evidence" value="ECO:0007669"/>
    <property type="project" value="UniProtKB-EC"/>
</dbReference>
<evidence type="ECO:0000256" key="7">
    <source>
        <dbReference type="ARBA" id="ARBA00023150"/>
    </source>
</evidence>
<reference evidence="10 11" key="1">
    <citation type="submission" date="2017-02" db="EMBL/GenBank/DDBJ databases">
        <title>Ketogulonicigenium robustum SPU B003 Genome sequencing and assembly.</title>
        <authorList>
            <person name="Li Y."/>
            <person name="Liu L."/>
            <person name="Wang C."/>
            <person name="Zhang M."/>
            <person name="Zhang T."/>
            <person name="Zhang Y."/>
        </authorList>
    </citation>
    <scope>NUCLEOTIDE SEQUENCE [LARGE SCALE GENOMIC DNA]</scope>
    <source>
        <strain evidence="10 11">SPU_B003</strain>
    </source>
</reference>
<comment type="subcellular location">
    <subcellularLocation>
        <location evidence="8">Cytoplasm</location>
    </subcellularLocation>
</comment>